<dbReference type="SMART" id="SM00460">
    <property type="entry name" value="TGc"/>
    <property type="match status" value="1"/>
</dbReference>
<dbReference type="Gene3D" id="3.10.620.30">
    <property type="match status" value="1"/>
</dbReference>
<dbReference type="InterPro" id="IPR002931">
    <property type="entry name" value="Transglutaminase-like"/>
</dbReference>
<accession>Q024U1</accession>
<name>Q024U1_SOLUE</name>
<dbReference type="PANTHER" id="PTHR33490">
    <property type="entry name" value="BLR5614 PROTEIN-RELATED"/>
    <property type="match status" value="1"/>
</dbReference>
<organism evidence="2">
    <name type="scientific">Solibacter usitatus (strain Ellin6076)</name>
    <dbReference type="NCBI Taxonomy" id="234267"/>
    <lineage>
        <taxon>Bacteria</taxon>
        <taxon>Pseudomonadati</taxon>
        <taxon>Acidobacteriota</taxon>
        <taxon>Terriglobia</taxon>
        <taxon>Bryobacterales</taxon>
        <taxon>Solibacteraceae</taxon>
        <taxon>Candidatus Solibacter</taxon>
    </lineage>
</organism>
<dbReference type="InterPro" id="IPR013589">
    <property type="entry name" value="Bac_transglu_N"/>
</dbReference>
<feature type="domain" description="Transglutaminase-like" evidence="1">
    <location>
        <begin position="170"/>
        <end position="234"/>
    </location>
</feature>
<dbReference type="eggNOG" id="COG1305">
    <property type="taxonomic scope" value="Bacteria"/>
</dbReference>
<dbReference type="InterPro" id="IPR038765">
    <property type="entry name" value="Papain-like_cys_pep_sf"/>
</dbReference>
<evidence type="ECO:0000259" key="1">
    <source>
        <dbReference type="SMART" id="SM00460"/>
    </source>
</evidence>
<evidence type="ECO:0000313" key="2">
    <source>
        <dbReference type="EMBL" id="ABJ83485.1"/>
    </source>
</evidence>
<dbReference type="HOGENOM" id="CLU_008973_2_0_0"/>
<dbReference type="InParanoid" id="Q024U1"/>
<dbReference type="Pfam" id="PF01841">
    <property type="entry name" value="Transglut_core"/>
    <property type="match status" value="1"/>
</dbReference>
<dbReference type="AlphaFoldDB" id="Q024U1"/>
<dbReference type="PANTHER" id="PTHR33490:SF1">
    <property type="entry name" value="SLL1233 PROTEIN"/>
    <property type="match status" value="1"/>
</dbReference>
<dbReference type="SUPFAM" id="SSF54001">
    <property type="entry name" value="Cysteine proteinases"/>
    <property type="match status" value="1"/>
</dbReference>
<dbReference type="EMBL" id="CP000473">
    <property type="protein sequence ID" value="ABJ83485.1"/>
    <property type="molecule type" value="Genomic_DNA"/>
</dbReference>
<dbReference type="KEGG" id="sus:Acid_2496"/>
<dbReference type="STRING" id="234267.Acid_2496"/>
<proteinExistence type="predicted"/>
<gene>
    <name evidence="2" type="ordered locus">Acid_2496</name>
</gene>
<protein>
    <submittedName>
        <fullName evidence="2">Transglutaminase domain protein</fullName>
    </submittedName>
</protein>
<dbReference type="Pfam" id="PF08379">
    <property type="entry name" value="Bact_transglu_N"/>
    <property type="match status" value="1"/>
</dbReference>
<sequence>MRISVVHSTVYRYASPVYLEPHTFRLRPREDGCQRLEQYALQISPAPTGQTQCLDHDGNVIIQAWFSGLTQELALYTAFQIETLRDNPFDFLLSPCDRQLPMQYPDPFRAPLASYVPAVPPGPVRAFAESLAEECGMQTMAFLSALNLRLNQTTRQVVRHEGAPLPPEETLRTREGSCRDLAVLFCAACHSLGIAARFVSGYERDSALEDEGDLHAWAEVYFQGGGWRGYDPSRGLAVGTSHVPVAAAANPLLAAPVTGTFRGQSRAQMHFSISMQVK</sequence>
<reference evidence="2" key="1">
    <citation type="submission" date="2006-10" db="EMBL/GenBank/DDBJ databases">
        <title>Complete sequence of Solibacter usitatus Ellin6076.</title>
        <authorList>
            <consortium name="US DOE Joint Genome Institute"/>
            <person name="Copeland A."/>
            <person name="Lucas S."/>
            <person name="Lapidus A."/>
            <person name="Barry K."/>
            <person name="Detter J.C."/>
            <person name="Glavina del Rio T."/>
            <person name="Hammon N."/>
            <person name="Israni S."/>
            <person name="Dalin E."/>
            <person name="Tice H."/>
            <person name="Pitluck S."/>
            <person name="Thompson L.S."/>
            <person name="Brettin T."/>
            <person name="Bruce D."/>
            <person name="Han C."/>
            <person name="Tapia R."/>
            <person name="Gilna P."/>
            <person name="Schmutz J."/>
            <person name="Larimer F."/>
            <person name="Land M."/>
            <person name="Hauser L."/>
            <person name="Kyrpides N."/>
            <person name="Mikhailova N."/>
            <person name="Janssen P.H."/>
            <person name="Kuske C.R."/>
            <person name="Richardson P."/>
        </authorList>
    </citation>
    <scope>NUCLEOTIDE SEQUENCE</scope>
    <source>
        <strain evidence="2">Ellin6076</strain>
    </source>
</reference>